<evidence type="ECO:0000313" key="10">
    <source>
        <dbReference type="Proteomes" id="UP000067444"/>
    </source>
</evidence>
<feature type="domain" description="Aminotransferase class I/classII large" evidence="8">
    <location>
        <begin position="34"/>
        <end position="380"/>
    </location>
</feature>
<dbReference type="STRING" id="1458307.OSB_16290"/>
<comment type="cofactor">
    <cofactor evidence="1 7">
        <name>pyridoxal 5'-phosphate</name>
        <dbReference type="ChEBI" id="CHEBI:597326"/>
    </cofactor>
</comment>
<protein>
    <recommendedName>
        <fullName evidence="7">Aminotransferase</fullName>
        <ecNumber evidence="7">2.6.1.-</ecNumber>
    </recommendedName>
</protein>
<dbReference type="EMBL" id="CP012160">
    <property type="protein sequence ID" value="AKS46178.1"/>
    <property type="molecule type" value="Genomic_DNA"/>
</dbReference>
<evidence type="ECO:0000259" key="8">
    <source>
        <dbReference type="Pfam" id="PF00155"/>
    </source>
</evidence>
<dbReference type="PANTHER" id="PTHR46383:SF1">
    <property type="entry name" value="ASPARTATE AMINOTRANSFERASE"/>
    <property type="match status" value="1"/>
</dbReference>
<dbReference type="Proteomes" id="UP000067444">
    <property type="component" value="Chromosome"/>
</dbReference>
<dbReference type="KEGG" id="otm:OSB_16290"/>
<dbReference type="InterPro" id="IPR050596">
    <property type="entry name" value="AspAT/PAT-like"/>
</dbReference>
<evidence type="ECO:0000256" key="3">
    <source>
        <dbReference type="ARBA" id="ARBA00022576"/>
    </source>
</evidence>
<dbReference type="GO" id="GO:0006520">
    <property type="term" value="P:amino acid metabolic process"/>
    <property type="evidence" value="ECO:0007669"/>
    <property type="project" value="InterPro"/>
</dbReference>
<evidence type="ECO:0000256" key="2">
    <source>
        <dbReference type="ARBA" id="ARBA00007441"/>
    </source>
</evidence>
<keyword evidence="5" id="KW-0663">Pyridoxal phosphate</keyword>
<dbReference type="InterPro" id="IPR004838">
    <property type="entry name" value="NHTrfase_class1_PyrdxlP-BS"/>
</dbReference>
<keyword evidence="4 7" id="KW-0808">Transferase</keyword>
<evidence type="ECO:0000256" key="6">
    <source>
        <dbReference type="ARBA" id="ARBA00049185"/>
    </source>
</evidence>
<dbReference type="Gene3D" id="3.40.640.10">
    <property type="entry name" value="Type I PLP-dependent aspartate aminotransferase-like (Major domain)"/>
    <property type="match status" value="1"/>
</dbReference>
<dbReference type="GO" id="GO:0004069">
    <property type="term" value="F:L-aspartate:2-oxoglutarate aminotransferase activity"/>
    <property type="evidence" value="ECO:0007669"/>
    <property type="project" value="UniProtKB-EC"/>
</dbReference>
<evidence type="ECO:0000256" key="4">
    <source>
        <dbReference type="ARBA" id="ARBA00022679"/>
    </source>
</evidence>
<dbReference type="PROSITE" id="PS00105">
    <property type="entry name" value="AA_TRANSFER_CLASS_1"/>
    <property type="match status" value="1"/>
</dbReference>
<dbReference type="Pfam" id="PF00155">
    <property type="entry name" value="Aminotran_1_2"/>
    <property type="match status" value="1"/>
</dbReference>
<keyword evidence="9" id="KW-0670">Pyruvate</keyword>
<evidence type="ECO:0000313" key="9">
    <source>
        <dbReference type="EMBL" id="AKS46178.1"/>
    </source>
</evidence>
<dbReference type="InterPro" id="IPR004839">
    <property type="entry name" value="Aminotransferase_I/II_large"/>
</dbReference>
<dbReference type="EC" id="2.6.1.-" evidence="7"/>
<dbReference type="InterPro" id="IPR015424">
    <property type="entry name" value="PyrdxlP-dep_Trfase"/>
</dbReference>
<dbReference type="GO" id="GO:0030170">
    <property type="term" value="F:pyridoxal phosphate binding"/>
    <property type="evidence" value="ECO:0007669"/>
    <property type="project" value="InterPro"/>
</dbReference>
<accession>A0A0K0Y5B5</accession>
<proteinExistence type="inferred from homology"/>
<dbReference type="PATRIC" id="fig|1458307.3.peg.1643"/>
<evidence type="ECO:0000256" key="1">
    <source>
        <dbReference type="ARBA" id="ARBA00001933"/>
    </source>
</evidence>
<keyword evidence="3 7" id="KW-0032">Aminotransferase</keyword>
<name>A0A0K0Y5B5_9RHOB</name>
<sequence length="390" mass="41424">MELSNRITHLTPGGSDGWEVFYKARALKTAGEPVTELTIGEHDIRTHPSILDAMHVSAKGGHTGYAAVPGTQALREAVATRIQTRTGVATGAENILITPGGQAALYAAFNAICDEGDTALFIDPYYATYPGTIRGIGGVPQAIPAYPRNGFQPRAEDIEEHAKGATSLLINTPNNPTGAVYTRDTLQAIADTCIANDLWLISDEVYDTQVWDGSHLSPRALPNMADRTLVVGSMSKSHAMTGSRVGWVCGPADAIEHLINLATHTTYGVPGYIQDAALFALGEGTPLEDVVSAPFSRRRKITEDLLAKQNIVKGCPISGAMYAMLDVRATGLSGQDFANALLDEHLIATMPGESFGTAAAGHVRVAMTIDDETYTSALQTLLDFAKDKAS</sequence>
<dbReference type="RefSeq" id="WP_049834493.1">
    <property type="nucleotide sequence ID" value="NZ_CP012160.1"/>
</dbReference>
<evidence type="ECO:0000256" key="5">
    <source>
        <dbReference type="ARBA" id="ARBA00022898"/>
    </source>
</evidence>
<dbReference type="CDD" id="cd00609">
    <property type="entry name" value="AAT_like"/>
    <property type="match status" value="1"/>
</dbReference>
<comment type="catalytic activity">
    <reaction evidence="6">
        <text>L-aspartate + 2-oxoglutarate = oxaloacetate + L-glutamate</text>
        <dbReference type="Rhea" id="RHEA:21824"/>
        <dbReference type="ChEBI" id="CHEBI:16452"/>
        <dbReference type="ChEBI" id="CHEBI:16810"/>
        <dbReference type="ChEBI" id="CHEBI:29985"/>
        <dbReference type="ChEBI" id="CHEBI:29991"/>
        <dbReference type="EC" id="2.6.1.1"/>
    </reaction>
</comment>
<gene>
    <name evidence="9" type="primary">aruH</name>
    <name evidence="9" type="ORF">OSB_16290</name>
</gene>
<evidence type="ECO:0000256" key="7">
    <source>
        <dbReference type="RuleBase" id="RU000481"/>
    </source>
</evidence>
<organism evidence="9 10">
    <name type="scientific">Octadecabacter temperatus</name>
    <dbReference type="NCBI Taxonomy" id="1458307"/>
    <lineage>
        <taxon>Bacteria</taxon>
        <taxon>Pseudomonadati</taxon>
        <taxon>Pseudomonadota</taxon>
        <taxon>Alphaproteobacteria</taxon>
        <taxon>Rhodobacterales</taxon>
        <taxon>Roseobacteraceae</taxon>
        <taxon>Octadecabacter</taxon>
    </lineage>
</organism>
<dbReference type="PANTHER" id="PTHR46383">
    <property type="entry name" value="ASPARTATE AMINOTRANSFERASE"/>
    <property type="match status" value="1"/>
</dbReference>
<comment type="similarity">
    <text evidence="2 7">Belongs to the class-I pyridoxal-phosphate-dependent aminotransferase family.</text>
</comment>
<dbReference type="InterPro" id="IPR015421">
    <property type="entry name" value="PyrdxlP-dep_Trfase_major"/>
</dbReference>
<keyword evidence="10" id="KW-1185">Reference proteome</keyword>
<dbReference type="AlphaFoldDB" id="A0A0K0Y5B5"/>
<dbReference type="OrthoDB" id="9763453at2"/>
<reference evidence="9 10" key="1">
    <citation type="journal article" date="2015" name="Genome Announc.">
        <title>Closed Genome Sequence of Octadecabacter temperatus SB1, the First Mesophilic Species of the Genus Octadecabacter.</title>
        <authorList>
            <person name="Voget S."/>
            <person name="Billerbeck S."/>
            <person name="Simon M."/>
            <person name="Daniel R."/>
        </authorList>
    </citation>
    <scope>NUCLEOTIDE SEQUENCE [LARGE SCALE GENOMIC DNA]</scope>
    <source>
        <strain evidence="9 10">SB1</strain>
    </source>
</reference>
<dbReference type="SUPFAM" id="SSF53383">
    <property type="entry name" value="PLP-dependent transferases"/>
    <property type="match status" value="1"/>
</dbReference>